<dbReference type="NCBIfam" id="TIGR03696">
    <property type="entry name" value="Rhs_assc_core"/>
    <property type="match status" value="1"/>
</dbReference>
<dbReference type="RefSeq" id="WP_188892320.1">
    <property type="nucleotide sequence ID" value="NZ_BMHY01000014.1"/>
</dbReference>
<name>A0A917HPM6_9BACL</name>
<dbReference type="InterPro" id="IPR022385">
    <property type="entry name" value="Rhs_assc_core"/>
</dbReference>
<evidence type="ECO:0000259" key="3">
    <source>
        <dbReference type="Pfam" id="PF25023"/>
    </source>
</evidence>
<feature type="domain" description="Teneurin-like YD-shell" evidence="3">
    <location>
        <begin position="1409"/>
        <end position="1674"/>
    </location>
</feature>
<keyword evidence="1" id="KW-0677">Repeat</keyword>
<feature type="region of interest" description="Disordered" evidence="2">
    <location>
        <begin position="1804"/>
        <end position="1863"/>
    </location>
</feature>
<proteinExistence type="predicted"/>
<feature type="domain" description="Teneurin-like YD-shell" evidence="3">
    <location>
        <begin position="1235"/>
        <end position="1348"/>
    </location>
</feature>
<evidence type="ECO:0000313" key="4">
    <source>
        <dbReference type="EMBL" id="GGG85239.1"/>
    </source>
</evidence>
<gene>
    <name evidence="4" type="ORF">GCM10010918_48960</name>
</gene>
<evidence type="ECO:0000256" key="1">
    <source>
        <dbReference type="ARBA" id="ARBA00022737"/>
    </source>
</evidence>
<organism evidence="4 5">
    <name type="scientific">Paenibacillus radicis</name>
    <name type="common">ex Gao et al. 2016</name>
    <dbReference type="NCBI Taxonomy" id="1737354"/>
    <lineage>
        <taxon>Bacteria</taxon>
        <taxon>Bacillati</taxon>
        <taxon>Bacillota</taxon>
        <taxon>Bacilli</taxon>
        <taxon>Bacillales</taxon>
        <taxon>Paenibacillaceae</taxon>
        <taxon>Paenibacillus</taxon>
    </lineage>
</organism>
<dbReference type="Pfam" id="PF25023">
    <property type="entry name" value="TEN_YD-shell"/>
    <property type="match status" value="3"/>
</dbReference>
<accession>A0A917HPM6</accession>
<reference evidence="4 5" key="1">
    <citation type="journal article" date="2014" name="Int. J. Syst. Evol. Microbiol.">
        <title>Complete genome sequence of Corynebacterium casei LMG S-19264T (=DSM 44701T), isolated from a smear-ripened cheese.</title>
        <authorList>
            <consortium name="US DOE Joint Genome Institute (JGI-PGF)"/>
            <person name="Walter F."/>
            <person name="Albersmeier A."/>
            <person name="Kalinowski J."/>
            <person name="Ruckert C."/>
        </authorList>
    </citation>
    <scope>NUCLEOTIDE SEQUENCE [LARGE SCALE GENOMIC DNA]</scope>
    <source>
        <strain evidence="4 5">CGMCC 1.15286</strain>
    </source>
</reference>
<comment type="caution">
    <text evidence="4">The sequence shown here is derived from an EMBL/GenBank/DDBJ whole genome shotgun (WGS) entry which is preliminary data.</text>
</comment>
<feature type="domain" description="Teneurin-like YD-shell" evidence="3">
    <location>
        <begin position="1033"/>
        <end position="1222"/>
    </location>
</feature>
<dbReference type="Gene3D" id="2.180.10.10">
    <property type="entry name" value="RHS repeat-associated core"/>
    <property type="match status" value="3"/>
</dbReference>
<dbReference type="PANTHER" id="PTHR32305">
    <property type="match status" value="1"/>
</dbReference>
<dbReference type="NCBIfam" id="TIGR01643">
    <property type="entry name" value="YD_repeat_2x"/>
    <property type="match status" value="2"/>
</dbReference>
<dbReference type="Proteomes" id="UP000600247">
    <property type="component" value="Unassembled WGS sequence"/>
</dbReference>
<keyword evidence="5" id="KW-1185">Reference proteome</keyword>
<protein>
    <recommendedName>
        <fullName evidence="3">Teneurin-like YD-shell domain-containing protein</fullName>
    </recommendedName>
</protein>
<dbReference type="EMBL" id="BMHY01000014">
    <property type="protein sequence ID" value="GGG85239.1"/>
    <property type="molecule type" value="Genomic_DNA"/>
</dbReference>
<evidence type="ECO:0000256" key="2">
    <source>
        <dbReference type="SAM" id="MobiDB-lite"/>
    </source>
</evidence>
<dbReference type="InterPro" id="IPR050708">
    <property type="entry name" value="T6SS_VgrG/RHS"/>
</dbReference>
<dbReference type="PANTHER" id="PTHR32305:SF15">
    <property type="entry name" value="PROTEIN RHSA-RELATED"/>
    <property type="match status" value="1"/>
</dbReference>
<evidence type="ECO:0000313" key="5">
    <source>
        <dbReference type="Proteomes" id="UP000600247"/>
    </source>
</evidence>
<dbReference type="InterPro" id="IPR006530">
    <property type="entry name" value="YD"/>
</dbReference>
<dbReference type="InterPro" id="IPR056823">
    <property type="entry name" value="TEN-like_YD-shell"/>
</dbReference>
<sequence length="1863" mass="211449">MRKFTNKFKWMAVIIVISLFLSSFKDLAYANNNNNSAIDVFDTQLPVISTNSSVFDGYNSVLRFEDQERKWINDEIHQRLGELNTLRAQLSAKLEESTDINLELGTETETDISINEETDTESNAETVANEEIGTINEEIQTINEEIDTIGEDRELSERVIRLLEREQLKALDERNEQMVGLSIESVAEAWNVDEQYIQDQLDLGQTLEQVEKNLYYASSLTVETELQDQLNLQTVTHSTYQNQSSENEGIVSEVANKDYAIANLFRAAGLPPAPEEPKLDMLKIKLDEAPYQINLETENVSTISGGLSLSEQDLSLPGRNGNGFTLTRTYDSGSSQLYDADIQEINSSYYEHYAQIDYNVQIEKRKYYYNYQYHVFKEKYQCSNNRFIQTEGERWTDAVQSSYYDTAVERDAAALNIGTPGPTTIRDVCKTEDRKYVEKYYLKLITSSEMKYSHSEYDSDFEGPFGSVAEATSVVNSYNNRVGQLDGSDTSGNTVRKYYIKGASVYTDSTDSRSYINKLSNSKDQARFPLGVGWTWDIPYLTFDNGTYVHLSGGGSYKVENNYLKGYPWKDLTLVPDTTVNVNGLQSAMVLKSITGNNQYFDNTGKLIQISDAYNNNIQFKYGSVAPYGTLLTEIVDAIGNKITISYSSSEVTLTMGDRVVTYKKTLQNGKEILTQVVDAMNRTTSYNYTIKQAKFDLLSTTPTTENPYALITSVTFPTGAQTVYEYESTPTVRYTSTNSVNEVYRLAVRKDVVKNADSSTTDVNRTVFLYQTDMGSSYNQDMNFTTRMIKGQLETVYSYKKDFIDEQNPPMIYKIAEEQSDLITKRVTTNSYDEVRRIPNPISTTNYFVSNSIQSSPVTNSWTYDDYGNLLSSSDTYGFVVNYTYDPVTHLRLTERWPIFNQQDALYITMSRNAEGDVLDYQLKSNNLSAEFLKRTIYAYDSFGNVISTRDFDTVREAITNYEYDPSYGSAYLTKQTELYKDADNISRSRSAVSTYDKLTGNMLTYTDGRGSATSYLHDKLDRITQITNPDLSTFKVSYDDLNNAIITTNETNIRTKSTWDTIGRLVETGLYENGIYKVKTKTGYDALSRKLWEEDPSGNRIAYTYDHWDRLIKTSNADLSFSTVTYDDIANTVTDTDEENNKIIKYADKLDRTVQEKELENGVWITKSTTLYNPAGHISQTKDALNNVTQYSYDLLGQLIGVRTPKDEVFSYSYDKLGNMSGITYPGNNRIIKKYDEVGQLIQYTDESGANKKMYYDLSGNLSKLIDRKNQTFTYQYDSKNRLLERKGPSETITYTYEADGKRSTMNDKTGVTKYAYDSNTGLLAKKTYPDNKTIQYKYDLRGNKTQITDPFGIVTDYQYDTVNRLSTVRTNNATTERFQYYKNDQLKSVMHGNDMSSEYGYKGFDLSSLKHIATNRSTINSFEYTNDANGNVTSRTENGVNYSYTYDSLGRIQSNSQFNEQYEYDPRGNRISLISEDSSFSLNDYAYTHDEWNRLTSVKENNQLSAEYTYNGDDKLYERKENGITTRYYWDDEHIVGEATVSATQITPVASYIYGNNSLLERIDAATHSRAYYILNGHQDVIEIRDQSGNLLNKYSYDIWGKPLAANTTETIANPFRYSSEYWDSKSNLLYLSTRWYDPSTARFLEQDTFEGELKNPLSLNQYTYAHNDPISYSDPTGNFAFLIPLAIYVGKVAIKTAVDVSIDYASAKASGTKFNAGKSILSNSISNAVPGLGEAKTISKIAKAGKVIQAAKASKNAGKVVEKNTGKAKNFMKSDKEATGDHTVLKRDPKTKEVTNYETYKSNPRNPNGFDKVQRYDGIGKGHHNKLTGKEIPTPHVNGKSIPGGVRPAYPNEIPKKRR</sequence>